<accession>A0A7J7J8W7</accession>
<reference evidence="1" key="1">
    <citation type="submission" date="2020-06" db="EMBL/GenBank/DDBJ databases">
        <title>Draft genome of Bugula neritina, a colonial animal packing powerful symbionts and potential medicines.</title>
        <authorList>
            <person name="Rayko M."/>
        </authorList>
    </citation>
    <scope>NUCLEOTIDE SEQUENCE [LARGE SCALE GENOMIC DNA]</scope>
    <source>
        <strain evidence="1">Kwan_BN1</strain>
    </source>
</reference>
<evidence type="ECO:0000313" key="1">
    <source>
        <dbReference type="EMBL" id="KAF6022021.1"/>
    </source>
</evidence>
<name>A0A7J7J8W7_BUGNE</name>
<comment type="caution">
    <text evidence="1">The sequence shown here is derived from an EMBL/GenBank/DDBJ whole genome shotgun (WGS) entry which is preliminary data.</text>
</comment>
<gene>
    <name evidence="1" type="ORF">EB796_019668</name>
</gene>
<evidence type="ECO:0000313" key="2">
    <source>
        <dbReference type="Proteomes" id="UP000593567"/>
    </source>
</evidence>
<dbReference type="AlphaFoldDB" id="A0A7J7J8W7"/>
<organism evidence="1 2">
    <name type="scientific">Bugula neritina</name>
    <name type="common">Brown bryozoan</name>
    <name type="synonym">Sertularia neritina</name>
    <dbReference type="NCBI Taxonomy" id="10212"/>
    <lineage>
        <taxon>Eukaryota</taxon>
        <taxon>Metazoa</taxon>
        <taxon>Spiralia</taxon>
        <taxon>Lophotrochozoa</taxon>
        <taxon>Bryozoa</taxon>
        <taxon>Gymnolaemata</taxon>
        <taxon>Cheilostomatida</taxon>
        <taxon>Flustrina</taxon>
        <taxon>Buguloidea</taxon>
        <taxon>Bugulidae</taxon>
        <taxon>Bugula</taxon>
    </lineage>
</organism>
<dbReference type="EMBL" id="VXIV02002917">
    <property type="protein sequence ID" value="KAF6022021.1"/>
    <property type="molecule type" value="Genomic_DNA"/>
</dbReference>
<sequence>MIQPYYCFQSGIVSSCPAYFDDWKLIRDCEKSPTAWVYHTNGVYRNAFCAICNLGDDILSAQVEGVPGKGLLQSNYTYRILDIIYDYEWDRPITVRDAYLWLPFNTSYTDESSLHHAFTESVDISTLCLGIGDPFRIPIGAAVEGQVNFSPNPDIHTAAQPRRQGGVNSKIALRSVQMEVSSIPSPTKHTLTFSSSLLRFW</sequence>
<keyword evidence="2" id="KW-1185">Reference proteome</keyword>
<protein>
    <submittedName>
        <fullName evidence="1">Uncharacterized protein</fullName>
    </submittedName>
</protein>
<dbReference type="Proteomes" id="UP000593567">
    <property type="component" value="Unassembled WGS sequence"/>
</dbReference>
<proteinExistence type="predicted"/>